<gene>
    <name evidence="8" type="ORF">PS833_05492</name>
</gene>
<evidence type="ECO:0000256" key="1">
    <source>
        <dbReference type="ARBA" id="ARBA00004141"/>
    </source>
</evidence>
<proteinExistence type="inferred from homology"/>
<dbReference type="InterPro" id="IPR001248">
    <property type="entry name" value="Pur-cyt_permease"/>
</dbReference>
<accession>A0A5E7FF10</accession>
<dbReference type="PANTHER" id="PTHR31806">
    <property type="entry name" value="PURINE-CYTOSINE PERMEASE FCY2-RELATED"/>
    <property type="match status" value="1"/>
</dbReference>
<dbReference type="RefSeq" id="WP_150800617.1">
    <property type="nucleotide sequence ID" value="NZ_CABVHU010000018.1"/>
</dbReference>
<evidence type="ECO:0000313" key="8">
    <source>
        <dbReference type="EMBL" id="VVO37382.1"/>
    </source>
</evidence>
<protein>
    <recommendedName>
        <fullName evidence="10">Allantoin permease</fullName>
    </recommendedName>
</protein>
<keyword evidence="6 7" id="KW-0472">Membrane</keyword>
<name>A0A5E7FF10_PSEFL</name>
<comment type="similarity">
    <text evidence="2 7">Belongs to the purine-cytosine permease (2.A.39) family.</text>
</comment>
<reference evidence="8 9" key="1">
    <citation type="submission" date="2019-09" db="EMBL/GenBank/DDBJ databases">
        <authorList>
            <person name="Chandra G."/>
            <person name="Truman W A."/>
        </authorList>
    </citation>
    <scope>NUCLEOTIDE SEQUENCE [LARGE SCALE GENOMIC DNA]</scope>
    <source>
        <strain evidence="8">PS833</strain>
    </source>
</reference>
<evidence type="ECO:0000256" key="7">
    <source>
        <dbReference type="PIRNR" id="PIRNR002744"/>
    </source>
</evidence>
<dbReference type="AlphaFoldDB" id="A0A5E7FF10"/>
<keyword evidence="5" id="KW-1133">Transmembrane helix</keyword>
<dbReference type="Proteomes" id="UP000409037">
    <property type="component" value="Unassembled WGS sequence"/>
</dbReference>
<dbReference type="PANTHER" id="PTHR31806:SF1">
    <property type="entry name" value="PURINE-CYTOSINE PERMEASE FCY2-RELATED"/>
    <property type="match status" value="1"/>
</dbReference>
<evidence type="ECO:0000313" key="9">
    <source>
        <dbReference type="Proteomes" id="UP000409037"/>
    </source>
</evidence>
<dbReference type="InterPro" id="IPR026030">
    <property type="entry name" value="Pur-cyt_permease_Fcy2/21/22"/>
</dbReference>
<organism evidence="8 9">
    <name type="scientific">Pseudomonas fluorescens</name>
    <dbReference type="NCBI Taxonomy" id="294"/>
    <lineage>
        <taxon>Bacteria</taxon>
        <taxon>Pseudomonadati</taxon>
        <taxon>Pseudomonadota</taxon>
        <taxon>Gammaproteobacteria</taxon>
        <taxon>Pseudomonadales</taxon>
        <taxon>Pseudomonadaceae</taxon>
        <taxon>Pseudomonas</taxon>
    </lineage>
</organism>
<evidence type="ECO:0000256" key="3">
    <source>
        <dbReference type="ARBA" id="ARBA00022448"/>
    </source>
</evidence>
<dbReference type="GO" id="GO:0022857">
    <property type="term" value="F:transmembrane transporter activity"/>
    <property type="evidence" value="ECO:0007669"/>
    <property type="project" value="InterPro"/>
</dbReference>
<evidence type="ECO:0000256" key="6">
    <source>
        <dbReference type="ARBA" id="ARBA00023136"/>
    </source>
</evidence>
<dbReference type="OrthoDB" id="9809167at2"/>
<evidence type="ECO:0000256" key="5">
    <source>
        <dbReference type="ARBA" id="ARBA00022989"/>
    </source>
</evidence>
<dbReference type="Pfam" id="PF02133">
    <property type="entry name" value="Transp_cyt_pur"/>
    <property type="match status" value="1"/>
</dbReference>
<dbReference type="Gene3D" id="1.10.4160.10">
    <property type="entry name" value="Hydantoin permease"/>
    <property type="match status" value="1"/>
</dbReference>
<evidence type="ECO:0000256" key="4">
    <source>
        <dbReference type="ARBA" id="ARBA00022692"/>
    </source>
</evidence>
<dbReference type="PIRSF" id="PIRSF002744">
    <property type="entry name" value="Pur-cyt_permease"/>
    <property type="match status" value="1"/>
</dbReference>
<keyword evidence="4" id="KW-0812">Transmembrane</keyword>
<evidence type="ECO:0008006" key="10">
    <source>
        <dbReference type="Google" id="ProtNLM"/>
    </source>
</evidence>
<comment type="subcellular location">
    <subcellularLocation>
        <location evidence="1">Membrane</location>
        <topology evidence="1">Multi-pass membrane protein</topology>
    </subcellularLocation>
</comment>
<keyword evidence="3 7" id="KW-0813">Transport</keyword>
<sequence length="499" mass="53808">MSESKSSAGAIEASAGMAIEGHSIDYIPENERHAKLINQGPFWFLGNFHFFTISIGFVGPSLGLSALWATLAGTLGIMFGTIFMAFHGSQGPEMGLPQMIQSRAQFGYRGVILALIATMFVFVGFNVVNITLIAGGLKHVFGLDPTIVTVTVVLIGALLAIYGHDMMHKAFKWALLVTLPLYSLVTIALMFGAGQSDVAPATTLGFNWVAFASMFAIGASYNISYAPYVSDYSRYLPKNTSRAKLITALFLGASLSGGWMIGLGAWLAQQLHATDALVALNQVGSSMIPGLGHSLVLVSVVGFLPIIALNTYSAMLTLLTGVDSIKKITPTPRARVMSIFAISVILLACVLSIKGDGVALLNTFLVVLLYFLVPWTAVNLVDYFFVRKGRYAIPHFFTPKGIYGAWQFRGIASYLIGFAAMVPFFYIFDAAAGQEVFVGPLARLLEGVDIAWLVGLVVSGLSYFILSRSIDLESERRIIDSITESDIVSMAHTSTENER</sequence>
<dbReference type="GO" id="GO:0005886">
    <property type="term" value="C:plasma membrane"/>
    <property type="evidence" value="ECO:0007669"/>
    <property type="project" value="TreeGrafter"/>
</dbReference>
<evidence type="ECO:0000256" key="2">
    <source>
        <dbReference type="ARBA" id="ARBA00008974"/>
    </source>
</evidence>
<dbReference type="EMBL" id="CABVHU010000018">
    <property type="protein sequence ID" value="VVO37382.1"/>
    <property type="molecule type" value="Genomic_DNA"/>
</dbReference>